<evidence type="ECO:0000313" key="5">
    <source>
        <dbReference type="EMBL" id="RCN40386.1"/>
    </source>
</evidence>
<dbReference type="SMART" id="SM00131">
    <property type="entry name" value="KU"/>
    <property type="match status" value="1"/>
</dbReference>
<protein>
    <submittedName>
        <fullName evidence="5">Kunitz/Bovine pancreatic trypsin inhibitor domain protein</fullName>
    </submittedName>
</protein>
<organism evidence="5 6">
    <name type="scientific">Ancylostoma caninum</name>
    <name type="common">Dog hookworm</name>
    <dbReference type="NCBI Taxonomy" id="29170"/>
    <lineage>
        <taxon>Eukaryota</taxon>
        <taxon>Metazoa</taxon>
        <taxon>Ecdysozoa</taxon>
        <taxon>Nematoda</taxon>
        <taxon>Chromadorea</taxon>
        <taxon>Rhabditida</taxon>
        <taxon>Rhabditina</taxon>
        <taxon>Rhabditomorpha</taxon>
        <taxon>Strongyloidea</taxon>
        <taxon>Ancylostomatidae</taxon>
        <taxon>Ancylostomatinae</taxon>
        <taxon>Ancylostoma</taxon>
    </lineage>
</organism>
<dbReference type="Proteomes" id="UP000252519">
    <property type="component" value="Unassembled WGS sequence"/>
</dbReference>
<dbReference type="Gene3D" id="4.10.410.10">
    <property type="entry name" value="Pancreatic trypsin inhibitor Kunitz domain"/>
    <property type="match status" value="1"/>
</dbReference>
<dbReference type="PANTHER" id="PTHR10083:SF374">
    <property type="entry name" value="BPTI_KUNITZ INHIBITOR DOMAIN-CONTAINING PROTEIN"/>
    <property type="match status" value="1"/>
</dbReference>
<dbReference type="STRING" id="29170.A0A368G7J7"/>
<gene>
    <name evidence="5" type="ORF">ANCCAN_13677</name>
</gene>
<dbReference type="OrthoDB" id="4473401at2759"/>
<evidence type="ECO:0000256" key="2">
    <source>
        <dbReference type="ARBA" id="ARBA00022900"/>
    </source>
</evidence>
<dbReference type="PRINTS" id="PR00759">
    <property type="entry name" value="BASICPTASE"/>
</dbReference>
<reference evidence="5 6" key="1">
    <citation type="submission" date="2014-10" db="EMBL/GenBank/DDBJ databases">
        <title>Draft genome of the hookworm Ancylostoma caninum.</title>
        <authorList>
            <person name="Mitreva M."/>
        </authorList>
    </citation>
    <scope>NUCLEOTIDE SEQUENCE [LARGE SCALE GENOMIC DNA]</scope>
    <source>
        <strain evidence="5 6">Baltimore</strain>
    </source>
</reference>
<dbReference type="InterPro" id="IPR020901">
    <property type="entry name" value="Prtase_inh_Kunz-CS"/>
</dbReference>
<evidence type="ECO:0000256" key="1">
    <source>
        <dbReference type="ARBA" id="ARBA00022690"/>
    </source>
</evidence>
<dbReference type="PROSITE" id="PS00280">
    <property type="entry name" value="BPTI_KUNITZ_1"/>
    <property type="match status" value="1"/>
</dbReference>
<proteinExistence type="predicted"/>
<dbReference type="SUPFAM" id="SSF57362">
    <property type="entry name" value="BPTI-like"/>
    <property type="match status" value="1"/>
</dbReference>
<dbReference type="InterPro" id="IPR002223">
    <property type="entry name" value="Kunitz_BPTI"/>
</dbReference>
<sequence length="73" mass="8368">LWSRTSIYLFICLSSDTDNACFLPLAKGNCRAKLIRYGYDQKQNRCVPFAWSGCGGNLNRFKKMHNCELACRV</sequence>
<feature type="non-terminal residue" evidence="5">
    <location>
        <position position="1"/>
    </location>
</feature>
<dbReference type="CDD" id="cd00109">
    <property type="entry name" value="Kunitz-type"/>
    <property type="match status" value="1"/>
</dbReference>
<dbReference type="GO" id="GO:0005615">
    <property type="term" value="C:extracellular space"/>
    <property type="evidence" value="ECO:0007669"/>
    <property type="project" value="TreeGrafter"/>
</dbReference>
<dbReference type="InterPro" id="IPR036880">
    <property type="entry name" value="Kunitz_BPTI_sf"/>
</dbReference>
<keyword evidence="3" id="KW-1015">Disulfide bond</keyword>
<keyword evidence="1" id="KW-0646">Protease inhibitor</keyword>
<evidence type="ECO:0000259" key="4">
    <source>
        <dbReference type="PROSITE" id="PS50279"/>
    </source>
</evidence>
<dbReference type="PROSITE" id="PS50279">
    <property type="entry name" value="BPTI_KUNITZ_2"/>
    <property type="match status" value="1"/>
</dbReference>
<dbReference type="PANTHER" id="PTHR10083">
    <property type="entry name" value="KUNITZ-TYPE PROTEASE INHIBITOR-RELATED"/>
    <property type="match status" value="1"/>
</dbReference>
<keyword evidence="2" id="KW-0722">Serine protease inhibitor</keyword>
<comment type="caution">
    <text evidence="5">The sequence shown here is derived from an EMBL/GenBank/DDBJ whole genome shotgun (WGS) entry which is preliminary data.</text>
</comment>
<dbReference type="GO" id="GO:0004867">
    <property type="term" value="F:serine-type endopeptidase inhibitor activity"/>
    <property type="evidence" value="ECO:0007669"/>
    <property type="project" value="UniProtKB-KW"/>
</dbReference>
<evidence type="ECO:0000313" key="6">
    <source>
        <dbReference type="Proteomes" id="UP000252519"/>
    </source>
</evidence>
<dbReference type="EMBL" id="JOJR01000287">
    <property type="protein sequence ID" value="RCN40386.1"/>
    <property type="molecule type" value="Genomic_DNA"/>
</dbReference>
<accession>A0A368G7J7</accession>
<feature type="domain" description="BPTI/Kunitz inhibitor" evidence="4">
    <location>
        <begin position="21"/>
        <end position="71"/>
    </location>
</feature>
<evidence type="ECO:0000256" key="3">
    <source>
        <dbReference type="ARBA" id="ARBA00023157"/>
    </source>
</evidence>
<dbReference type="Pfam" id="PF00014">
    <property type="entry name" value="Kunitz_BPTI"/>
    <property type="match status" value="1"/>
</dbReference>
<dbReference type="AlphaFoldDB" id="A0A368G7J7"/>
<dbReference type="InterPro" id="IPR050098">
    <property type="entry name" value="TFPI/VKTCI-like"/>
</dbReference>
<keyword evidence="6" id="KW-1185">Reference proteome</keyword>
<name>A0A368G7J7_ANCCA</name>